<evidence type="ECO:0000256" key="1">
    <source>
        <dbReference type="SAM" id="Phobius"/>
    </source>
</evidence>
<proteinExistence type="predicted"/>
<keyword evidence="1" id="KW-0812">Transmembrane</keyword>
<sequence>METRAHHVLIGLFTVAAVLGALLFALWLGKSSLDRDFDNYEILFDSSVSGLAPGSLVEYNGIRVGNVEQLWLDPQDPRKVHALIRVYAGTPVKQDTQARLALANITGNMNIQLHGGTPESPLLTSRRGPPLIVADPSPLTTLLGNGEDMMSNLNNLLSSANRILSPENTNHLSHTLEHLEVATEAIASQREEFRQTLQHMNSLGKQAGLAMEEITKLTHTANGLLDEHGSDLMNSAKHSMAALDRSTSRLDKLLADNDKALDSGLQGVADLGPAIGELRATLASLRRVTQHLEDNPSGFLLGREKLQEFNP</sequence>
<feature type="domain" description="Mce/MlaD" evidence="2">
    <location>
        <begin position="41"/>
        <end position="114"/>
    </location>
</feature>
<protein>
    <submittedName>
        <fullName evidence="3">MlaD family protein</fullName>
    </submittedName>
</protein>
<name>A0ABV7ARU0_9GAMM</name>
<keyword evidence="1" id="KW-0472">Membrane</keyword>
<comment type="caution">
    <text evidence="3">The sequence shown here is derived from an EMBL/GenBank/DDBJ whole genome shotgun (WGS) entry which is preliminary data.</text>
</comment>
<keyword evidence="1" id="KW-1133">Transmembrane helix</keyword>
<organism evidence="3 4">
    <name type="scientific">Azotobacter bryophylli</name>
    <dbReference type="NCBI Taxonomy" id="1986537"/>
    <lineage>
        <taxon>Bacteria</taxon>
        <taxon>Pseudomonadati</taxon>
        <taxon>Pseudomonadota</taxon>
        <taxon>Gammaproteobacteria</taxon>
        <taxon>Pseudomonadales</taxon>
        <taxon>Pseudomonadaceae</taxon>
        <taxon>Azotobacter</taxon>
    </lineage>
</organism>
<reference evidence="4" key="1">
    <citation type="journal article" date="2019" name="Int. J. Syst. Evol. Microbiol.">
        <title>The Global Catalogue of Microorganisms (GCM) 10K type strain sequencing project: providing services to taxonomists for standard genome sequencing and annotation.</title>
        <authorList>
            <consortium name="The Broad Institute Genomics Platform"/>
            <consortium name="The Broad Institute Genome Sequencing Center for Infectious Disease"/>
            <person name="Wu L."/>
            <person name="Ma J."/>
        </authorList>
    </citation>
    <scope>NUCLEOTIDE SEQUENCE [LARGE SCALE GENOMIC DNA]</scope>
    <source>
        <strain evidence="4">KCTC 62195</strain>
    </source>
</reference>
<dbReference type="RefSeq" id="WP_377813647.1">
    <property type="nucleotide sequence ID" value="NZ_JBHRSJ010000012.1"/>
</dbReference>
<dbReference type="PANTHER" id="PTHR36698:SF2">
    <property type="entry name" value="MCE_MLAD DOMAIN-CONTAINING PROTEIN"/>
    <property type="match status" value="1"/>
</dbReference>
<evidence type="ECO:0000313" key="4">
    <source>
        <dbReference type="Proteomes" id="UP001595457"/>
    </source>
</evidence>
<dbReference type="InterPro" id="IPR003399">
    <property type="entry name" value="Mce/MlaD"/>
</dbReference>
<dbReference type="Pfam" id="PF02470">
    <property type="entry name" value="MlaD"/>
    <property type="match status" value="1"/>
</dbReference>
<accession>A0ABV7ARU0</accession>
<dbReference type="PANTHER" id="PTHR36698">
    <property type="entry name" value="BLL5892 PROTEIN"/>
    <property type="match status" value="1"/>
</dbReference>
<gene>
    <name evidence="3" type="ORF">ACFOJE_07310</name>
</gene>
<feature type="transmembrane region" description="Helical" evidence="1">
    <location>
        <begin position="6"/>
        <end position="28"/>
    </location>
</feature>
<dbReference type="EMBL" id="JBHRSJ010000012">
    <property type="protein sequence ID" value="MFC2972020.1"/>
    <property type="molecule type" value="Genomic_DNA"/>
</dbReference>
<dbReference type="Proteomes" id="UP001595457">
    <property type="component" value="Unassembled WGS sequence"/>
</dbReference>
<evidence type="ECO:0000259" key="2">
    <source>
        <dbReference type="Pfam" id="PF02470"/>
    </source>
</evidence>
<keyword evidence="4" id="KW-1185">Reference proteome</keyword>
<evidence type="ECO:0000313" key="3">
    <source>
        <dbReference type="EMBL" id="MFC2972020.1"/>
    </source>
</evidence>